<evidence type="ECO:0000313" key="2">
    <source>
        <dbReference type="Proteomes" id="UP000288805"/>
    </source>
</evidence>
<dbReference type="EMBL" id="QGNW01001445">
    <property type="protein sequence ID" value="RVW41159.1"/>
    <property type="molecule type" value="Genomic_DNA"/>
</dbReference>
<evidence type="ECO:0000313" key="1">
    <source>
        <dbReference type="EMBL" id="RVW41159.1"/>
    </source>
</evidence>
<organism evidence="1 2">
    <name type="scientific">Vitis vinifera</name>
    <name type="common">Grape</name>
    <dbReference type="NCBI Taxonomy" id="29760"/>
    <lineage>
        <taxon>Eukaryota</taxon>
        <taxon>Viridiplantae</taxon>
        <taxon>Streptophyta</taxon>
        <taxon>Embryophyta</taxon>
        <taxon>Tracheophyta</taxon>
        <taxon>Spermatophyta</taxon>
        <taxon>Magnoliopsida</taxon>
        <taxon>eudicotyledons</taxon>
        <taxon>Gunneridae</taxon>
        <taxon>Pentapetalae</taxon>
        <taxon>rosids</taxon>
        <taxon>Vitales</taxon>
        <taxon>Vitaceae</taxon>
        <taxon>Viteae</taxon>
        <taxon>Vitis</taxon>
    </lineage>
</organism>
<dbReference type="Proteomes" id="UP000288805">
    <property type="component" value="Unassembled WGS sequence"/>
</dbReference>
<proteinExistence type="predicted"/>
<sequence length="194" mass="22415">MMLLPRPTLDHFPILLDYGGLRRGKSPFTYEKMWLKGEGFYDWVRKWCQSYVFMDSYNFVLVSKSKALKEDLKKWNNREELVAENSKRLPLGGKPFGKKMHLVKWGIVPNGKNLGRLGIRRLETLNKALHGKWLSRFEVEDNCLFKIGVEGNEGWVLSVKPYHSSICVDISAKFLANVIWNIGALLWPCGCTFC</sequence>
<reference evidence="1 2" key="1">
    <citation type="journal article" date="2018" name="PLoS Genet.">
        <title>Population sequencing reveals clonal diversity and ancestral inbreeding in the grapevine cultivar Chardonnay.</title>
        <authorList>
            <person name="Roach M.J."/>
            <person name="Johnson D.L."/>
            <person name="Bohlmann J."/>
            <person name="van Vuuren H.J."/>
            <person name="Jones S.J."/>
            <person name="Pretorius I.S."/>
            <person name="Schmidt S.A."/>
            <person name="Borneman A.R."/>
        </authorList>
    </citation>
    <scope>NUCLEOTIDE SEQUENCE [LARGE SCALE GENOMIC DNA]</scope>
    <source>
        <strain evidence="2">cv. Chardonnay</strain>
        <tissue evidence="1">Leaf</tissue>
    </source>
</reference>
<accession>A0A438E094</accession>
<gene>
    <name evidence="1" type="ORF">CK203_069832</name>
</gene>
<dbReference type="AlphaFoldDB" id="A0A438E094"/>
<comment type="caution">
    <text evidence="1">The sequence shown here is derived from an EMBL/GenBank/DDBJ whole genome shotgun (WGS) entry which is preliminary data.</text>
</comment>
<name>A0A438E094_VITVI</name>
<protein>
    <submittedName>
        <fullName evidence="1">Uncharacterized protein</fullName>
    </submittedName>
</protein>